<evidence type="ECO:0000313" key="1">
    <source>
        <dbReference type="EMBL" id="QKS56049.1"/>
    </source>
</evidence>
<dbReference type="Proteomes" id="UP000509327">
    <property type="component" value="Chromosome"/>
</dbReference>
<evidence type="ECO:0000313" key="2">
    <source>
        <dbReference type="Proteomes" id="UP000509327"/>
    </source>
</evidence>
<name>A0ABX6Q1G3_PAEBA</name>
<sequence>MYKFITFKLEKNMEGALDAAAWIGIGRWLSPHFWFSPFQGGNQVINALASLLLPIPSLRWPASLFSERDGSDKQNDK</sequence>
<organism evidence="1 2">
    <name type="scientific">Paenibacillus barcinonensis</name>
    <dbReference type="NCBI Taxonomy" id="198119"/>
    <lineage>
        <taxon>Bacteria</taxon>
        <taxon>Bacillati</taxon>
        <taxon>Bacillota</taxon>
        <taxon>Bacilli</taxon>
        <taxon>Bacillales</taxon>
        <taxon>Paenibacillaceae</taxon>
        <taxon>Paenibacillus</taxon>
    </lineage>
</organism>
<proteinExistence type="predicted"/>
<dbReference type="EMBL" id="CP054614">
    <property type="protein sequence ID" value="QKS56049.1"/>
    <property type="molecule type" value="Genomic_DNA"/>
</dbReference>
<reference evidence="1 2" key="1">
    <citation type="submission" date="2020-06" db="EMBL/GenBank/DDBJ databases">
        <title>Complete genome of Paenibacillus barcinonensis KACC11450.</title>
        <authorList>
            <person name="Kim M."/>
            <person name="Park Y.-J."/>
            <person name="Shin J.-H."/>
        </authorList>
    </citation>
    <scope>NUCLEOTIDE SEQUENCE [LARGE SCALE GENOMIC DNA]</scope>
    <source>
        <strain evidence="1 2">KACC11450</strain>
    </source>
</reference>
<accession>A0ABX6Q1G3</accession>
<keyword evidence="2" id="KW-1185">Reference proteome</keyword>
<gene>
    <name evidence="1" type="ORF">HUB98_06620</name>
</gene>
<protein>
    <submittedName>
        <fullName evidence="1">Uncharacterized protein</fullName>
    </submittedName>
</protein>
<dbReference type="RefSeq" id="WP_146236113.1">
    <property type="nucleotide sequence ID" value="NZ_CP054614.1"/>
</dbReference>